<protein>
    <submittedName>
        <fullName evidence="2">Uncharacterized protein</fullName>
    </submittedName>
</protein>
<dbReference type="OrthoDB" id="346267at2157"/>
<dbReference type="EMBL" id="REFZ01000069">
    <property type="protein sequence ID" value="RQG93729.1"/>
    <property type="molecule type" value="Genomic_DNA"/>
</dbReference>
<evidence type="ECO:0000313" key="3">
    <source>
        <dbReference type="Proteomes" id="UP000281431"/>
    </source>
</evidence>
<proteinExistence type="predicted"/>
<comment type="caution">
    <text evidence="2">The sequence shown here is derived from an EMBL/GenBank/DDBJ whole genome shotgun (WGS) entry which is preliminary data.</text>
</comment>
<feature type="region of interest" description="Disordered" evidence="1">
    <location>
        <begin position="1"/>
        <end position="30"/>
    </location>
</feature>
<dbReference type="Proteomes" id="UP000281431">
    <property type="component" value="Unassembled WGS sequence"/>
</dbReference>
<evidence type="ECO:0000313" key="2">
    <source>
        <dbReference type="EMBL" id="RQG93729.1"/>
    </source>
</evidence>
<name>A0A3N6P635_NATCH</name>
<dbReference type="InterPro" id="IPR044000">
    <property type="entry name" value="Phage_tube_2"/>
</dbReference>
<dbReference type="AlphaFoldDB" id="A0A3N6P635"/>
<accession>A0A3N6P635</accession>
<evidence type="ECO:0000256" key="1">
    <source>
        <dbReference type="SAM" id="MobiDB-lite"/>
    </source>
</evidence>
<gene>
    <name evidence="2" type="ORF">EA472_22610</name>
</gene>
<keyword evidence="3" id="KW-1185">Reference proteome</keyword>
<dbReference type="Pfam" id="PF18906">
    <property type="entry name" value="Phage_tube_2"/>
    <property type="match status" value="1"/>
</dbReference>
<reference evidence="2 3" key="1">
    <citation type="submission" date="2018-10" db="EMBL/GenBank/DDBJ databases">
        <title>Natrarchaeobius chitinivorans gen. nov., sp. nov., and Natrarchaeobius haloalkaliphilus sp. nov., alkaliphilic, chitin-utilizing haloarchaea from hypersaline alkaline lakes.</title>
        <authorList>
            <person name="Sorokin D.Y."/>
            <person name="Elcheninov A.G."/>
            <person name="Kostrikina N.A."/>
            <person name="Bale N.J."/>
            <person name="Sinninghe Damste J.S."/>
            <person name="Khijniak T.V."/>
            <person name="Kublanov I.V."/>
            <person name="Toshchakov S.V."/>
        </authorList>
    </citation>
    <scope>NUCLEOTIDE SEQUENCE [LARGE SCALE GENOMIC DNA]</scope>
    <source>
        <strain evidence="2 3">AArcht7</strain>
    </source>
</reference>
<feature type="region of interest" description="Disordered" evidence="1">
    <location>
        <begin position="43"/>
        <end position="68"/>
    </location>
</feature>
<sequence length="301" mass="32174">MTGAGSAEVAFTLEDEFGEGPGTDPTWHQPFIDVTVGSLSVEQALERSRQPDDPTPAGSRPGDWEGALNVSGTLAGAEWHDLVFADDGTALPTEPMEAPSATWYLAVTLPDGSTEPRTPTGAIVPEATVNYEQGQDVTVDLTVLYGFEPDDVTEPGEIEQPADEDAYQWHGANFDVDGMGQSLMQSASLSLAGLARFRRGQSRHPHSAVVDAIEPSFSTDATFTERDQLALAADDTQDSDVVDKTSATFSLENGQGETIEYDLDDCQPNSYDWSNLVAPEEDLSEPIDYHVGGVSATVTEA</sequence>
<organism evidence="2 3">
    <name type="scientific">Natrarchaeobius chitinivorans</name>
    <dbReference type="NCBI Taxonomy" id="1679083"/>
    <lineage>
        <taxon>Archaea</taxon>
        <taxon>Methanobacteriati</taxon>
        <taxon>Methanobacteriota</taxon>
        <taxon>Stenosarchaea group</taxon>
        <taxon>Halobacteria</taxon>
        <taxon>Halobacteriales</taxon>
        <taxon>Natrialbaceae</taxon>
        <taxon>Natrarchaeobius</taxon>
    </lineage>
</organism>